<accession>A0ACB9FQW2</accession>
<reference evidence="1 2" key="2">
    <citation type="journal article" date="2022" name="Mol. Ecol. Resour.">
        <title>The genomes of chicory, endive, great burdock and yacon provide insights into Asteraceae paleo-polyploidization history and plant inulin production.</title>
        <authorList>
            <person name="Fan W."/>
            <person name="Wang S."/>
            <person name="Wang H."/>
            <person name="Wang A."/>
            <person name="Jiang F."/>
            <person name="Liu H."/>
            <person name="Zhao H."/>
            <person name="Xu D."/>
            <person name="Zhang Y."/>
        </authorList>
    </citation>
    <scope>NUCLEOTIDE SEQUENCE [LARGE SCALE GENOMIC DNA]</scope>
    <source>
        <strain evidence="2">cv. Yunnan</strain>
        <tissue evidence="1">Leaves</tissue>
    </source>
</reference>
<protein>
    <submittedName>
        <fullName evidence="1">Uncharacterized protein</fullName>
    </submittedName>
</protein>
<evidence type="ECO:0000313" key="1">
    <source>
        <dbReference type="EMBL" id="KAI3773505.1"/>
    </source>
</evidence>
<comment type="caution">
    <text evidence="1">The sequence shown here is derived from an EMBL/GenBank/DDBJ whole genome shotgun (WGS) entry which is preliminary data.</text>
</comment>
<sequence length="391" mass="44421">MEKWEHLQISFAQIKDATNNFGKTIGKGVGASTVISDACGTPPYVDPEYIETRFVTKKSDVFSFGMVLFEVLCGRLSLVKDADGILLSADLAKEYYVNGKLDSIIDPVLREQMSPESFKNYSAIAYKCLQDRKHRPLMGVVKKELEVTLKLQPHAFIEVSATKKKSFNARFNIQDDAPGSSSGCVKRNSNDDDVQITVDQNRHVLEESKLDNSPKPVGRLDRKKADATHDFKGLELNNQNNDSAAVWAVFETRFDKLTKFTNGLLPRSLFGECIGINKDSKEFAGKLFDSLSRQRNITVGAISKAQLKDFWDQIADQSYVSRVDNDVDQRITEDQVREIEDLEMLLVQGGRDEVIKERQNLSTNLSQPLKMTHHRSPMRRWYEDLKNRKFK</sequence>
<proteinExistence type="predicted"/>
<name>A0ACB9FQW2_9ASTR</name>
<organism evidence="1 2">
    <name type="scientific">Smallanthus sonchifolius</name>
    <dbReference type="NCBI Taxonomy" id="185202"/>
    <lineage>
        <taxon>Eukaryota</taxon>
        <taxon>Viridiplantae</taxon>
        <taxon>Streptophyta</taxon>
        <taxon>Embryophyta</taxon>
        <taxon>Tracheophyta</taxon>
        <taxon>Spermatophyta</taxon>
        <taxon>Magnoliopsida</taxon>
        <taxon>eudicotyledons</taxon>
        <taxon>Gunneridae</taxon>
        <taxon>Pentapetalae</taxon>
        <taxon>asterids</taxon>
        <taxon>campanulids</taxon>
        <taxon>Asterales</taxon>
        <taxon>Asteraceae</taxon>
        <taxon>Asteroideae</taxon>
        <taxon>Heliantheae alliance</taxon>
        <taxon>Millerieae</taxon>
        <taxon>Smallanthus</taxon>
    </lineage>
</organism>
<dbReference type="EMBL" id="CM042033">
    <property type="protein sequence ID" value="KAI3773505.1"/>
    <property type="molecule type" value="Genomic_DNA"/>
</dbReference>
<dbReference type="Proteomes" id="UP001056120">
    <property type="component" value="Linkage Group LG16"/>
</dbReference>
<reference evidence="2" key="1">
    <citation type="journal article" date="2022" name="Mol. Ecol. Resour.">
        <title>The genomes of chicory, endive, great burdock and yacon provide insights into Asteraceae palaeo-polyploidization history and plant inulin production.</title>
        <authorList>
            <person name="Fan W."/>
            <person name="Wang S."/>
            <person name="Wang H."/>
            <person name="Wang A."/>
            <person name="Jiang F."/>
            <person name="Liu H."/>
            <person name="Zhao H."/>
            <person name="Xu D."/>
            <person name="Zhang Y."/>
        </authorList>
    </citation>
    <scope>NUCLEOTIDE SEQUENCE [LARGE SCALE GENOMIC DNA]</scope>
    <source>
        <strain evidence="2">cv. Yunnan</strain>
    </source>
</reference>
<keyword evidence="2" id="KW-1185">Reference proteome</keyword>
<gene>
    <name evidence="1" type="ORF">L1987_48035</name>
</gene>
<evidence type="ECO:0000313" key="2">
    <source>
        <dbReference type="Proteomes" id="UP001056120"/>
    </source>
</evidence>